<dbReference type="GO" id="GO:1901605">
    <property type="term" value="P:alpha-amino acid metabolic process"/>
    <property type="evidence" value="ECO:0007669"/>
    <property type="project" value="UniProtKB-ARBA"/>
</dbReference>
<keyword evidence="2" id="KW-0663">Pyridoxal phosphate</keyword>
<dbReference type="Pfam" id="PF00291">
    <property type="entry name" value="PALP"/>
    <property type="match status" value="1"/>
</dbReference>
<protein>
    <submittedName>
        <fullName evidence="4">Pyridoxal-phosphate dependent enzyme</fullName>
    </submittedName>
</protein>
<dbReference type="Proteomes" id="UP000422572">
    <property type="component" value="Chromosome"/>
</dbReference>
<sequence>MHAHIAEAVKVPDVVTVPPGAICLRFETMKLYSALGAVRHLLETGQVEPGDTLVDSSSGIYAHALALACHRYGLNCHIVGSTTVDRTLRVQLEILGATLEQVRPSRNLRLDQNLRVERIGELLRENPHYHWMRQYHDSIHYLGYRDVADLIRKEVPEGPLSLVGGVGTGASTGAIATYLRETGRDVKLIGVQPFGSVTFGAEHVSDPDMIIAGIGSSIPFQNVRHDLYDRIHWVNFDYAMSGAVELLRVSGIFAGLSAGAAYLATLWERERERGRERERERERGRVRGRDADRTYVFLAADTGHRYVDSAYAHHAGAKGLGALLPHEVTTQDELRHPWSAMDWPPADSALLRGAPVLVAESA</sequence>
<feature type="domain" description="Tryptophan synthase beta chain-like PALP" evidence="3">
    <location>
        <begin position="30"/>
        <end position="276"/>
    </location>
</feature>
<dbReference type="RefSeq" id="WP_156695698.1">
    <property type="nucleotide sequence ID" value="NZ_CP034279.1"/>
</dbReference>
<dbReference type="OrthoDB" id="5129755at2"/>
<dbReference type="Gene3D" id="3.40.50.1100">
    <property type="match status" value="2"/>
</dbReference>
<dbReference type="InterPro" id="IPR036052">
    <property type="entry name" value="TrpB-like_PALP_sf"/>
</dbReference>
<evidence type="ECO:0000313" key="5">
    <source>
        <dbReference type="Proteomes" id="UP000422572"/>
    </source>
</evidence>
<evidence type="ECO:0000256" key="2">
    <source>
        <dbReference type="ARBA" id="ARBA00022898"/>
    </source>
</evidence>
<dbReference type="EMBL" id="CP034279">
    <property type="protein sequence ID" value="QGV81962.1"/>
    <property type="molecule type" value="Genomic_DNA"/>
</dbReference>
<dbReference type="InterPro" id="IPR050214">
    <property type="entry name" value="Cys_Synth/Cystath_Beta-Synth"/>
</dbReference>
<evidence type="ECO:0000259" key="3">
    <source>
        <dbReference type="Pfam" id="PF00291"/>
    </source>
</evidence>
<dbReference type="AlphaFoldDB" id="A0A6I6FNS7"/>
<dbReference type="SUPFAM" id="SSF53686">
    <property type="entry name" value="Tryptophan synthase beta subunit-like PLP-dependent enzymes"/>
    <property type="match status" value="1"/>
</dbReference>
<accession>A0A6I6FNS7</accession>
<evidence type="ECO:0000256" key="1">
    <source>
        <dbReference type="ARBA" id="ARBA00001933"/>
    </source>
</evidence>
<dbReference type="KEGG" id="sfic:EIZ62_29665"/>
<name>A0A6I6FNS7_9ACTN</name>
<dbReference type="InterPro" id="IPR001926">
    <property type="entry name" value="TrpB-like_PALP"/>
</dbReference>
<organism evidence="4 5">
    <name type="scientific">Streptomyces ficellus</name>
    <dbReference type="NCBI Taxonomy" id="1977088"/>
    <lineage>
        <taxon>Bacteria</taxon>
        <taxon>Bacillati</taxon>
        <taxon>Actinomycetota</taxon>
        <taxon>Actinomycetes</taxon>
        <taxon>Kitasatosporales</taxon>
        <taxon>Streptomycetaceae</taxon>
        <taxon>Streptomyces</taxon>
    </lineage>
</organism>
<gene>
    <name evidence="4" type="ORF">EIZ62_29665</name>
</gene>
<evidence type="ECO:0000313" key="4">
    <source>
        <dbReference type="EMBL" id="QGV81962.1"/>
    </source>
</evidence>
<dbReference type="PANTHER" id="PTHR10314">
    <property type="entry name" value="CYSTATHIONINE BETA-SYNTHASE"/>
    <property type="match status" value="1"/>
</dbReference>
<proteinExistence type="predicted"/>
<keyword evidence="5" id="KW-1185">Reference proteome</keyword>
<comment type="cofactor">
    <cofactor evidence="1">
        <name>pyridoxal 5'-phosphate</name>
        <dbReference type="ChEBI" id="CHEBI:597326"/>
    </cofactor>
</comment>
<reference evidence="4 5" key="1">
    <citation type="submission" date="2018-12" db="EMBL/GenBank/DDBJ databases">
        <title>Complete genome sequence of Streptomyces ficellus NRRL8067, the producer of ficellomycin, feldamycin and nojirimycin.</title>
        <authorList>
            <person name="Zhang H."/>
            <person name="Yue R."/>
            <person name="Liu Y."/>
            <person name="Li M."/>
            <person name="Mu H."/>
            <person name="Zhang J."/>
        </authorList>
    </citation>
    <scope>NUCLEOTIDE SEQUENCE [LARGE SCALE GENOMIC DNA]</scope>
    <source>
        <strain evidence="4 5">NRRL 8067</strain>
    </source>
</reference>